<accession>A0ACA9MMP0</accession>
<dbReference type="Proteomes" id="UP000789702">
    <property type="component" value="Unassembled WGS sequence"/>
</dbReference>
<protein>
    <submittedName>
        <fullName evidence="1">6647_t:CDS:1</fullName>
    </submittedName>
</protein>
<dbReference type="EMBL" id="CAJVPU010009898">
    <property type="protein sequence ID" value="CAG8599758.1"/>
    <property type="molecule type" value="Genomic_DNA"/>
</dbReference>
<proteinExistence type="predicted"/>
<sequence length="323" mass="37121">DDHIKGAPEQAFEVDVDKVTSKREIKPTDKVDKIEECETELDTLCKKNFITYGGIKAILPWLSVFLGVSHQESKSKLKNCKKSTIYSITKTKRASIVLSKENIRLKPAFINDIKKILNNNETKDVNKLEILRDITKKYGNFYASYIVFGGATVKTQINTKNSSEITEDKMTDVNITISSIVQNGFTFITKNKSKTSADNKYSVERIIGNESSENYEDWGIVEYDGVNPIFELLDFELQKKIKEILGYRILKANVEEIKFDWNVTEKKQYVYQFANKLNEIPDGHECHIFASIMNKEDENVFSLRVDYEDRYSPVILVHGCVYS</sequence>
<evidence type="ECO:0000313" key="1">
    <source>
        <dbReference type="EMBL" id="CAG8599758.1"/>
    </source>
</evidence>
<name>A0ACA9MMP0_9GLOM</name>
<organism evidence="1 2">
    <name type="scientific">Dentiscutata heterogama</name>
    <dbReference type="NCBI Taxonomy" id="1316150"/>
    <lineage>
        <taxon>Eukaryota</taxon>
        <taxon>Fungi</taxon>
        <taxon>Fungi incertae sedis</taxon>
        <taxon>Mucoromycota</taxon>
        <taxon>Glomeromycotina</taxon>
        <taxon>Glomeromycetes</taxon>
        <taxon>Diversisporales</taxon>
        <taxon>Gigasporaceae</taxon>
        <taxon>Dentiscutata</taxon>
    </lineage>
</organism>
<gene>
    <name evidence="1" type="ORF">DHETER_LOCUS7198</name>
</gene>
<reference evidence="1" key="1">
    <citation type="submission" date="2021-06" db="EMBL/GenBank/DDBJ databases">
        <authorList>
            <person name="Kallberg Y."/>
            <person name="Tangrot J."/>
            <person name="Rosling A."/>
        </authorList>
    </citation>
    <scope>NUCLEOTIDE SEQUENCE</scope>
    <source>
        <strain evidence="1">IL203A</strain>
    </source>
</reference>
<evidence type="ECO:0000313" key="2">
    <source>
        <dbReference type="Proteomes" id="UP000789702"/>
    </source>
</evidence>
<feature type="non-terminal residue" evidence="1">
    <location>
        <position position="1"/>
    </location>
</feature>
<keyword evidence="2" id="KW-1185">Reference proteome</keyword>
<comment type="caution">
    <text evidence="1">The sequence shown here is derived from an EMBL/GenBank/DDBJ whole genome shotgun (WGS) entry which is preliminary data.</text>
</comment>